<accession>A0A6M3IKL1</accession>
<evidence type="ECO:0000313" key="1">
    <source>
        <dbReference type="EMBL" id="QJA58099.1"/>
    </source>
</evidence>
<dbReference type="EMBL" id="MT141308">
    <property type="protein sequence ID" value="QJA58099.1"/>
    <property type="molecule type" value="Genomic_DNA"/>
</dbReference>
<dbReference type="AlphaFoldDB" id="A0A6M3IKL1"/>
<reference evidence="1" key="1">
    <citation type="submission" date="2020-03" db="EMBL/GenBank/DDBJ databases">
        <title>The deep terrestrial virosphere.</title>
        <authorList>
            <person name="Holmfeldt K."/>
            <person name="Nilsson E."/>
            <person name="Simone D."/>
            <person name="Lopez-Fernandez M."/>
            <person name="Wu X."/>
            <person name="de Brujin I."/>
            <person name="Lundin D."/>
            <person name="Andersson A."/>
            <person name="Bertilsson S."/>
            <person name="Dopson M."/>
        </authorList>
    </citation>
    <scope>NUCLEOTIDE SEQUENCE</scope>
    <source>
        <strain evidence="2">MM415A02607</strain>
        <strain evidence="1">MM415B01502</strain>
    </source>
</reference>
<organism evidence="1">
    <name type="scientific">viral metagenome</name>
    <dbReference type="NCBI Taxonomy" id="1070528"/>
    <lineage>
        <taxon>unclassified sequences</taxon>
        <taxon>metagenomes</taxon>
        <taxon>organismal metagenomes</taxon>
    </lineage>
</organism>
<name>A0A6M3IKL1_9ZZZZ</name>
<gene>
    <name evidence="2" type="ORF">MM415A02607_0007</name>
    <name evidence="1" type="ORF">MM415B01502_0012</name>
</gene>
<proteinExistence type="predicted"/>
<dbReference type="EMBL" id="MT141979">
    <property type="protein sequence ID" value="QJA72801.1"/>
    <property type="molecule type" value="Genomic_DNA"/>
</dbReference>
<protein>
    <submittedName>
        <fullName evidence="1">Uncharacterized protein</fullName>
    </submittedName>
</protein>
<sequence length="76" mass="8354">MRELTYKAAVSLVNGLATVYGDLPDSIPFVKKKVPLWVILLSATGNLVTISEDVAKELALTTPYSLDCIRRTFGLR</sequence>
<evidence type="ECO:0000313" key="2">
    <source>
        <dbReference type="EMBL" id="QJA72801.1"/>
    </source>
</evidence>